<evidence type="ECO:0000313" key="7">
    <source>
        <dbReference type="EMBL" id="SDD61927.1"/>
    </source>
</evidence>
<gene>
    <name evidence="7" type="ORF">SAMN04487894_11135</name>
</gene>
<comment type="cofactor">
    <cofactor evidence="1">
        <name>pyridoxal 5'-phosphate</name>
        <dbReference type="ChEBI" id="CHEBI:597326"/>
    </cofactor>
</comment>
<dbReference type="InterPro" id="IPR015421">
    <property type="entry name" value="PyrdxlP-dep_Trfase_major"/>
</dbReference>
<keyword evidence="5" id="KW-0663">Pyridoxal phosphate</keyword>
<dbReference type="GO" id="GO:0030170">
    <property type="term" value="F:pyridoxal phosphate binding"/>
    <property type="evidence" value="ECO:0007669"/>
    <property type="project" value="InterPro"/>
</dbReference>
<evidence type="ECO:0000259" key="6">
    <source>
        <dbReference type="Pfam" id="PF00155"/>
    </source>
</evidence>
<keyword evidence="3 7" id="KW-0032">Aminotransferase</keyword>
<dbReference type="Gene3D" id="3.90.1150.10">
    <property type="entry name" value="Aspartate Aminotransferase, domain 1"/>
    <property type="match status" value="1"/>
</dbReference>
<dbReference type="InterPro" id="IPR004839">
    <property type="entry name" value="Aminotransferase_I/II_large"/>
</dbReference>
<evidence type="ECO:0000256" key="2">
    <source>
        <dbReference type="ARBA" id="ARBA00007441"/>
    </source>
</evidence>
<dbReference type="PANTHER" id="PTHR46383:SF1">
    <property type="entry name" value="ASPARTATE AMINOTRANSFERASE"/>
    <property type="match status" value="1"/>
</dbReference>
<dbReference type="CDD" id="cd00609">
    <property type="entry name" value="AAT_like"/>
    <property type="match status" value="1"/>
</dbReference>
<protein>
    <submittedName>
        <fullName evidence="7">Aspartate aminotransferase</fullName>
    </submittedName>
</protein>
<dbReference type="PANTHER" id="PTHR46383">
    <property type="entry name" value="ASPARTATE AMINOTRANSFERASE"/>
    <property type="match status" value="1"/>
</dbReference>
<keyword evidence="4 7" id="KW-0808">Transferase</keyword>
<sequence>MPQKRGSIEKNSVILCIQWRQNRLNITLHCTFYMQHSTSQLKLSQLAASIPGSAILAFSNAVKERIRNGEKIYNLTVGDFDPSVFPIPRVLEEAIIDAYRNRQTNYPLAEGNADLRETLSSFIADVQGLCYPASDILVAAGGRPLIYAAYQVIVDPGDKVIYPVPSWNNNYYVQLTKGHHCRIETRPEHHFMPVAEEIAPHISDAVLLALCSPQNPTGTCYTADQLKDVCRLVVKENERRGPGKKKLYILYDQIYHLLTHQQTEHADPVSVFPRVKPYCIYVDAISKGFAATGVRVGWGYGPEPVIAKMKAVLSHVGAWAPMAEQKAVASFLQSRDAVKQFLDPFKKELFDRLQQIYNAIRLFKREGLPVDAIAPQASIYLTVKIDIPGDASALLLNGAGIALLPFSVFGATKSKKWYRLSVGTCRKEAISPMLRAFKKILQENGEPAHHSRSREA</sequence>
<dbReference type="Pfam" id="PF00155">
    <property type="entry name" value="Aminotran_1_2"/>
    <property type="match status" value="1"/>
</dbReference>
<evidence type="ECO:0000256" key="3">
    <source>
        <dbReference type="ARBA" id="ARBA00022576"/>
    </source>
</evidence>
<evidence type="ECO:0000256" key="4">
    <source>
        <dbReference type="ARBA" id="ARBA00022679"/>
    </source>
</evidence>
<proteinExistence type="inferred from homology"/>
<dbReference type="GO" id="GO:0006520">
    <property type="term" value="P:amino acid metabolic process"/>
    <property type="evidence" value="ECO:0007669"/>
    <property type="project" value="InterPro"/>
</dbReference>
<dbReference type="Proteomes" id="UP000198757">
    <property type="component" value="Unassembled WGS sequence"/>
</dbReference>
<comment type="similarity">
    <text evidence="2">Belongs to the class-I pyridoxal-phosphate-dependent aminotransferase family.</text>
</comment>
<dbReference type="AlphaFoldDB" id="A0A1G6W9M7"/>
<evidence type="ECO:0000256" key="5">
    <source>
        <dbReference type="ARBA" id="ARBA00022898"/>
    </source>
</evidence>
<accession>A0A1G6W9M7</accession>
<feature type="domain" description="Aminotransferase class I/classII large" evidence="6">
    <location>
        <begin position="71"/>
        <end position="430"/>
    </location>
</feature>
<dbReference type="Gene3D" id="3.40.640.10">
    <property type="entry name" value="Type I PLP-dependent aspartate aminotransferase-like (Major domain)"/>
    <property type="match status" value="1"/>
</dbReference>
<evidence type="ECO:0000256" key="1">
    <source>
        <dbReference type="ARBA" id="ARBA00001933"/>
    </source>
</evidence>
<dbReference type="GO" id="GO:0008483">
    <property type="term" value="F:transaminase activity"/>
    <property type="evidence" value="ECO:0007669"/>
    <property type="project" value="UniProtKB-KW"/>
</dbReference>
<dbReference type="STRING" id="1285928.SAMN04487894_11135"/>
<dbReference type="SUPFAM" id="SSF53383">
    <property type="entry name" value="PLP-dependent transferases"/>
    <property type="match status" value="1"/>
</dbReference>
<dbReference type="InterPro" id="IPR050596">
    <property type="entry name" value="AspAT/PAT-like"/>
</dbReference>
<name>A0A1G6W9M7_NIADE</name>
<evidence type="ECO:0000313" key="8">
    <source>
        <dbReference type="Proteomes" id="UP000198757"/>
    </source>
</evidence>
<organism evidence="7 8">
    <name type="scientific">Niabella drilacis (strain DSM 25811 / CCM 8410 / CCUG 62505 / LMG 26954 / E90)</name>
    <dbReference type="NCBI Taxonomy" id="1285928"/>
    <lineage>
        <taxon>Bacteria</taxon>
        <taxon>Pseudomonadati</taxon>
        <taxon>Bacteroidota</taxon>
        <taxon>Chitinophagia</taxon>
        <taxon>Chitinophagales</taxon>
        <taxon>Chitinophagaceae</taxon>
        <taxon>Niabella</taxon>
    </lineage>
</organism>
<reference evidence="8" key="1">
    <citation type="submission" date="2016-10" db="EMBL/GenBank/DDBJ databases">
        <authorList>
            <person name="Varghese N."/>
            <person name="Submissions S."/>
        </authorList>
    </citation>
    <scope>NUCLEOTIDE SEQUENCE [LARGE SCALE GENOMIC DNA]</scope>
    <source>
        <strain evidence="8">DSM 25811 / CCM 8410 / LMG 26954 / E90</strain>
    </source>
</reference>
<dbReference type="EMBL" id="FMZO01000011">
    <property type="protein sequence ID" value="SDD61927.1"/>
    <property type="molecule type" value="Genomic_DNA"/>
</dbReference>
<keyword evidence="8" id="KW-1185">Reference proteome</keyword>
<dbReference type="InterPro" id="IPR015424">
    <property type="entry name" value="PyrdxlP-dep_Trfase"/>
</dbReference>
<dbReference type="InterPro" id="IPR015422">
    <property type="entry name" value="PyrdxlP-dep_Trfase_small"/>
</dbReference>